<evidence type="ECO:0000313" key="1">
    <source>
        <dbReference type="EMBL" id="OKH33133.1"/>
    </source>
</evidence>
<organism evidence="1 2">
    <name type="scientific">[Phormidium ambiguum] IAM M-71</name>
    <dbReference type="NCBI Taxonomy" id="454136"/>
    <lineage>
        <taxon>Bacteria</taxon>
        <taxon>Bacillati</taxon>
        <taxon>Cyanobacteriota</taxon>
        <taxon>Cyanophyceae</taxon>
        <taxon>Oscillatoriophycideae</taxon>
        <taxon>Aerosakkonematales</taxon>
        <taxon>Aerosakkonemataceae</taxon>
        <taxon>Floridanema</taxon>
    </lineage>
</organism>
<dbReference type="AlphaFoldDB" id="A0A1U7I9L5"/>
<name>A0A1U7I9L5_9CYAN</name>
<comment type="caution">
    <text evidence="1">The sequence shown here is derived from an EMBL/GenBank/DDBJ whole genome shotgun (WGS) entry which is preliminary data.</text>
</comment>
<reference evidence="1 2" key="1">
    <citation type="submission" date="2016-11" db="EMBL/GenBank/DDBJ databases">
        <title>Draft Genome Sequences of Nine Cyanobacterial Strains from Diverse Habitats.</title>
        <authorList>
            <person name="Zhu T."/>
            <person name="Hou S."/>
            <person name="Lu X."/>
            <person name="Hess W.R."/>
        </authorList>
    </citation>
    <scope>NUCLEOTIDE SEQUENCE [LARGE SCALE GENOMIC DNA]</scope>
    <source>
        <strain evidence="1 2">IAM M-71</strain>
    </source>
</reference>
<dbReference type="STRING" id="454136.NIES2119_24010"/>
<sequence>MKIPQFIEYKTAFDVSLPPITASALEYWLSRNAVFVRAQRQGIKACFPIAYCRIASLAVLEPYFHMEYPRVPMEITKLMWLLSESAGENEILFHLSFKTGGWHLEVPAQIATPTSVTPLIGSVDSSYETALIEVHSHANMSSEFSEADNREETGFRIFAILGKLRSQPEINTRIGIYSHFYSIPAGWIFELPEMLAEKVPT</sequence>
<dbReference type="EMBL" id="MRCE01000032">
    <property type="protein sequence ID" value="OKH33133.1"/>
    <property type="molecule type" value="Genomic_DNA"/>
</dbReference>
<protein>
    <recommendedName>
        <fullName evidence="3">JAB domain-containing protein</fullName>
    </recommendedName>
</protein>
<proteinExistence type="predicted"/>
<dbReference type="OrthoDB" id="570424at2"/>
<evidence type="ECO:0008006" key="3">
    <source>
        <dbReference type="Google" id="ProtNLM"/>
    </source>
</evidence>
<gene>
    <name evidence="1" type="ORF">NIES2119_24010</name>
</gene>
<dbReference type="RefSeq" id="WP_073596027.1">
    <property type="nucleotide sequence ID" value="NZ_MRCE01000032.1"/>
</dbReference>
<dbReference type="Proteomes" id="UP000185860">
    <property type="component" value="Unassembled WGS sequence"/>
</dbReference>
<accession>A0A1U7I9L5</accession>
<evidence type="ECO:0000313" key="2">
    <source>
        <dbReference type="Proteomes" id="UP000185860"/>
    </source>
</evidence>